<dbReference type="InterPro" id="IPR050194">
    <property type="entry name" value="Glycosyltransferase_grp1"/>
</dbReference>
<sequence>MALPSYLFIMRNKNDPKPNPKRLLYLGNKLSRKGKNTSTIEYLSSQFESDGYKVVSASSQTNPVLRLLVMLGQVIIQASKTDVLLIDTYSTSAFWFAYISSRLAFFLKLDYIPILHGGDLPKRLKSDPQLCQKLFGNAKVNVAPSAYLLHEFKNAGYTNLTYIPNTIKLDLYTFKKRQELQPHLLWVRSFAHLYNPLLALQVLKELRFTYPKVKLSMVGPFKDDSIEECKAFAKEHKLPVTFTGGMKKEDWLQYAQDFDVFINTTNVDNTPVSVIEAMALGLPVVSTNVGGLPYLLDHEKEALLVSPGHVDEFTQAIIRLLDDPSLAQQLSLQGRKKVEHFDWEVVKHQWFEVVSREL</sequence>
<keyword evidence="3" id="KW-1185">Reference proteome</keyword>
<dbReference type="Gene3D" id="3.40.50.2000">
    <property type="entry name" value="Glycogen Phosphorylase B"/>
    <property type="match status" value="2"/>
</dbReference>
<dbReference type="InterPro" id="IPR001296">
    <property type="entry name" value="Glyco_trans_1"/>
</dbReference>
<evidence type="ECO:0000259" key="1">
    <source>
        <dbReference type="Pfam" id="PF00534"/>
    </source>
</evidence>
<reference evidence="2 3" key="1">
    <citation type="journal article" date="2019" name="Int. J. Syst. Evol. Microbiol.">
        <title>The Global Catalogue of Microorganisms (GCM) 10K type strain sequencing project: providing services to taxonomists for standard genome sequencing and annotation.</title>
        <authorList>
            <consortium name="The Broad Institute Genomics Platform"/>
            <consortium name="The Broad Institute Genome Sequencing Center for Infectious Disease"/>
            <person name="Wu L."/>
            <person name="Ma J."/>
        </authorList>
    </citation>
    <scope>NUCLEOTIDE SEQUENCE [LARGE SCALE GENOMIC DNA]</scope>
    <source>
        <strain evidence="2 3">JCM 16231</strain>
    </source>
</reference>
<protein>
    <recommendedName>
        <fullName evidence="1">Glycosyl transferase family 1 domain-containing protein</fullName>
    </recommendedName>
</protein>
<gene>
    <name evidence="2" type="ORF">GCM10009433_26390</name>
</gene>
<name>A0ABN1KEA8_9FLAO</name>
<evidence type="ECO:0000313" key="3">
    <source>
        <dbReference type="Proteomes" id="UP001500185"/>
    </source>
</evidence>
<dbReference type="EMBL" id="BAAAGG010000022">
    <property type="protein sequence ID" value="GAA0764225.1"/>
    <property type="molecule type" value="Genomic_DNA"/>
</dbReference>
<comment type="caution">
    <text evidence="2">The sequence shown here is derived from an EMBL/GenBank/DDBJ whole genome shotgun (WGS) entry which is preliminary data.</text>
</comment>
<dbReference type="Pfam" id="PF00534">
    <property type="entry name" value="Glycos_transf_1"/>
    <property type="match status" value="1"/>
</dbReference>
<dbReference type="CDD" id="cd03801">
    <property type="entry name" value="GT4_PimA-like"/>
    <property type="match status" value="1"/>
</dbReference>
<dbReference type="PANTHER" id="PTHR45947:SF3">
    <property type="entry name" value="SULFOQUINOVOSYL TRANSFERASE SQD2"/>
    <property type="match status" value="1"/>
</dbReference>
<accession>A0ABN1KEA8</accession>
<proteinExistence type="predicted"/>
<organism evidence="2 3">
    <name type="scientific">Psychroflexus lacisalsi</name>
    <dbReference type="NCBI Taxonomy" id="503928"/>
    <lineage>
        <taxon>Bacteria</taxon>
        <taxon>Pseudomonadati</taxon>
        <taxon>Bacteroidota</taxon>
        <taxon>Flavobacteriia</taxon>
        <taxon>Flavobacteriales</taxon>
        <taxon>Flavobacteriaceae</taxon>
        <taxon>Psychroflexus</taxon>
    </lineage>
</organism>
<feature type="domain" description="Glycosyl transferase family 1" evidence="1">
    <location>
        <begin position="179"/>
        <end position="336"/>
    </location>
</feature>
<evidence type="ECO:0000313" key="2">
    <source>
        <dbReference type="EMBL" id="GAA0764225.1"/>
    </source>
</evidence>
<dbReference type="Proteomes" id="UP001500185">
    <property type="component" value="Unassembled WGS sequence"/>
</dbReference>
<dbReference type="PANTHER" id="PTHR45947">
    <property type="entry name" value="SULFOQUINOVOSYL TRANSFERASE SQD2"/>
    <property type="match status" value="1"/>
</dbReference>
<dbReference type="SUPFAM" id="SSF53756">
    <property type="entry name" value="UDP-Glycosyltransferase/glycogen phosphorylase"/>
    <property type="match status" value="1"/>
</dbReference>